<feature type="transmembrane region" description="Helical" evidence="6">
    <location>
        <begin position="287"/>
        <end position="307"/>
    </location>
</feature>
<dbReference type="InterPro" id="IPR000731">
    <property type="entry name" value="SSD"/>
</dbReference>
<feature type="transmembrane region" description="Helical" evidence="6">
    <location>
        <begin position="687"/>
        <end position="707"/>
    </location>
</feature>
<evidence type="ECO:0000256" key="5">
    <source>
        <dbReference type="ARBA" id="ARBA00023136"/>
    </source>
</evidence>
<feature type="transmembrane region" description="Helical" evidence="6">
    <location>
        <begin position="313"/>
        <end position="340"/>
    </location>
</feature>
<dbReference type="Gene3D" id="1.20.1640.10">
    <property type="entry name" value="Multidrug efflux transporter AcrB transmembrane domain"/>
    <property type="match status" value="2"/>
</dbReference>
<evidence type="ECO:0000256" key="1">
    <source>
        <dbReference type="ARBA" id="ARBA00004651"/>
    </source>
</evidence>
<feature type="domain" description="SSD" evidence="7">
    <location>
        <begin position="721"/>
        <end position="811"/>
    </location>
</feature>
<dbReference type="OrthoDB" id="5487012at2"/>
<evidence type="ECO:0000256" key="4">
    <source>
        <dbReference type="ARBA" id="ARBA00022989"/>
    </source>
</evidence>
<dbReference type="GO" id="GO:0005886">
    <property type="term" value="C:plasma membrane"/>
    <property type="evidence" value="ECO:0007669"/>
    <property type="project" value="UniProtKB-SubCell"/>
</dbReference>
<name>A0A4P2Q8Z5_SORCE</name>
<evidence type="ECO:0000313" key="8">
    <source>
        <dbReference type="EMBL" id="AUX26077.1"/>
    </source>
</evidence>
<keyword evidence="5 6" id="KW-0472">Membrane</keyword>
<keyword evidence="3 6" id="KW-0812">Transmembrane</keyword>
<evidence type="ECO:0000256" key="2">
    <source>
        <dbReference type="ARBA" id="ARBA00022475"/>
    </source>
</evidence>
<evidence type="ECO:0000256" key="6">
    <source>
        <dbReference type="SAM" id="Phobius"/>
    </source>
</evidence>
<keyword evidence="2" id="KW-1003">Cell membrane</keyword>
<feature type="transmembrane region" description="Helical" evidence="6">
    <location>
        <begin position="789"/>
        <end position="812"/>
    </location>
</feature>
<dbReference type="EMBL" id="CP012670">
    <property type="protein sequence ID" value="AUX26077.1"/>
    <property type="molecule type" value="Genomic_DNA"/>
</dbReference>
<dbReference type="InterPro" id="IPR004869">
    <property type="entry name" value="MMPL_dom"/>
</dbReference>
<proteinExistence type="predicted"/>
<reference evidence="8 9" key="1">
    <citation type="submission" date="2015-09" db="EMBL/GenBank/DDBJ databases">
        <title>Sorangium comparison.</title>
        <authorList>
            <person name="Zaburannyi N."/>
            <person name="Bunk B."/>
            <person name="Overmann J."/>
            <person name="Mueller R."/>
        </authorList>
    </citation>
    <scope>NUCLEOTIDE SEQUENCE [LARGE SCALE GENOMIC DNA]</scope>
    <source>
        <strain evidence="8 9">So ceGT47</strain>
    </source>
</reference>
<dbReference type="Proteomes" id="UP000295781">
    <property type="component" value="Chromosome"/>
</dbReference>
<feature type="transmembrane region" description="Helical" evidence="6">
    <location>
        <begin position="440"/>
        <end position="459"/>
    </location>
</feature>
<dbReference type="PANTHER" id="PTHR33406">
    <property type="entry name" value="MEMBRANE PROTEIN MJ1562-RELATED"/>
    <property type="match status" value="1"/>
</dbReference>
<evidence type="ECO:0000313" key="9">
    <source>
        <dbReference type="Proteomes" id="UP000295781"/>
    </source>
</evidence>
<feature type="transmembrane region" description="Helical" evidence="6">
    <location>
        <begin position="361"/>
        <end position="381"/>
    </location>
</feature>
<feature type="transmembrane region" description="Helical" evidence="6">
    <location>
        <begin position="661"/>
        <end position="680"/>
    </location>
</feature>
<organism evidence="8 9">
    <name type="scientific">Sorangium cellulosum</name>
    <name type="common">Polyangium cellulosum</name>
    <dbReference type="NCBI Taxonomy" id="56"/>
    <lineage>
        <taxon>Bacteria</taxon>
        <taxon>Pseudomonadati</taxon>
        <taxon>Myxococcota</taxon>
        <taxon>Polyangia</taxon>
        <taxon>Polyangiales</taxon>
        <taxon>Polyangiaceae</taxon>
        <taxon>Sorangium</taxon>
    </lineage>
</organism>
<dbReference type="PROSITE" id="PS50156">
    <property type="entry name" value="SSD"/>
    <property type="match status" value="1"/>
</dbReference>
<keyword evidence="4 6" id="KW-1133">Transmembrane helix</keyword>
<protein>
    <recommendedName>
        <fullName evidence="7">SSD domain-containing protein</fullName>
    </recommendedName>
</protein>
<dbReference type="AlphaFoldDB" id="A0A4P2Q8Z5"/>
<dbReference type="InterPro" id="IPR050545">
    <property type="entry name" value="Mycobact_MmpL"/>
</dbReference>
<evidence type="ECO:0000256" key="3">
    <source>
        <dbReference type="ARBA" id="ARBA00022692"/>
    </source>
</evidence>
<sequence length="819" mass="85048">MAAPSSPSSARAGSPRRPLRLLVALALAALTLAAFAAVTLRLRLEPNVASLLPERGDAAALRRYVRGFGGGDLGVVMVKGDDPDENAAVAAEIARALAARPTVQRAADRIDASRALDPWLAFRHADARVRERLSAALSPEGMRERLAETRAMLLAPGGGAAAEAIAADPLRLAQLVFESADIGSGVRTQADGAFATDDGEVHLVLVQPAGQALRGADARAFVADANAVLAPIRAAHPEITLGLTGGHAIAAATEEMLTRDLAVSGSLSMLLASAVFALLFRRLRALAAVMPPLLLGTVWTAGLATALPGGLSAIAVAFMSVVVGVGVDTGVHVYAALLEARRDGLDPEAAARAARARTSRAVLVAALTAAAAFGALALSDINALRQLGLLCAAGEVLTAIAILLVTPAIGAWLERGAPPPEAPARWPGGLYRLTRTRGRALAVAALAAAPIAAVALGAAPPLAESVVAIRPAALEPLQVQQAIFDAFGGRRGQWVVLLADGDQERARARADRIAERLASMKADVEAVDALTALAPAPSTQAERFAARDALDLPGRADELERALRDTGFAPERFRAVLDGMRAPPRQEVALSDLERGPAAILLSRYLGADAGEALVAVYVRPREAGSVERIERAIREEDPRAMLTGYSRLEGSLRETLAHDMPRIGLAAGLLVLLALSASLRSARDIALAALVVASEISLVLLLVRVLDIPLHAYDALVIPVLLGITVDEGMFLLHRARDVEAEGGGDAVIRETLRREGPPIAATALTTAAGFAALAFCDFDGLRDLGRVGALGSAVGLAVALLVVPAGLRLWPRPRRRA</sequence>
<feature type="transmembrane region" description="Helical" evidence="6">
    <location>
        <begin position="261"/>
        <end position="280"/>
    </location>
</feature>
<dbReference type="PANTHER" id="PTHR33406:SF13">
    <property type="entry name" value="MEMBRANE PROTEIN YDFJ"/>
    <property type="match status" value="1"/>
</dbReference>
<dbReference type="Pfam" id="PF03176">
    <property type="entry name" value="MMPL"/>
    <property type="match status" value="2"/>
</dbReference>
<dbReference type="RefSeq" id="WP_129353439.1">
    <property type="nucleotide sequence ID" value="NZ_CP012670.1"/>
</dbReference>
<dbReference type="SUPFAM" id="SSF82866">
    <property type="entry name" value="Multidrug efflux transporter AcrB transmembrane domain"/>
    <property type="match status" value="2"/>
</dbReference>
<gene>
    <name evidence="8" type="ORF">SOCEGT47_066320</name>
</gene>
<accession>A0A4P2Q8Z5</accession>
<comment type="subcellular location">
    <subcellularLocation>
        <location evidence="1">Cell membrane</location>
        <topology evidence="1">Multi-pass membrane protein</topology>
    </subcellularLocation>
</comment>
<feature type="transmembrane region" description="Helical" evidence="6">
    <location>
        <begin position="387"/>
        <end position="413"/>
    </location>
</feature>
<evidence type="ECO:0000259" key="7">
    <source>
        <dbReference type="PROSITE" id="PS50156"/>
    </source>
</evidence>